<feature type="region of interest" description="Disordered" evidence="1">
    <location>
        <begin position="184"/>
        <end position="213"/>
    </location>
</feature>
<name>A0AAN6Z0C1_9PEZI</name>
<evidence type="ECO:0000256" key="1">
    <source>
        <dbReference type="SAM" id="MobiDB-lite"/>
    </source>
</evidence>
<evidence type="ECO:0000256" key="2">
    <source>
        <dbReference type="SAM" id="Phobius"/>
    </source>
</evidence>
<keyword evidence="2" id="KW-0472">Membrane</keyword>
<keyword evidence="2" id="KW-1133">Transmembrane helix</keyword>
<dbReference type="Gene3D" id="1.20.58.340">
    <property type="entry name" value="Magnesium transport protein CorA, transmembrane region"/>
    <property type="match status" value="1"/>
</dbReference>
<reference evidence="3" key="2">
    <citation type="submission" date="2023-05" db="EMBL/GenBank/DDBJ databases">
        <authorList>
            <consortium name="Lawrence Berkeley National Laboratory"/>
            <person name="Steindorff A."/>
            <person name="Hensen N."/>
            <person name="Bonometti L."/>
            <person name="Westerberg I."/>
            <person name="Brannstrom I.O."/>
            <person name="Guillou S."/>
            <person name="Cros-Aarteil S."/>
            <person name="Calhoun S."/>
            <person name="Haridas S."/>
            <person name="Kuo A."/>
            <person name="Mondo S."/>
            <person name="Pangilinan J."/>
            <person name="Riley R."/>
            <person name="Labutti K."/>
            <person name="Andreopoulos B."/>
            <person name="Lipzen A."/>
            <person name="Chen C."/>
            <person name="Yanf M."/>
            <person name="Daum C."/>
            <person name="Ng V."/>
            <person name="Clum A."/>
            <person name="Ohm R."/>
            <person name="Martin F."/>
            <person name="Silar P."/>
            <person name="Natvig D."/>
            <person name="Lalanne C."/>
            <person name="Gautier V."/>
            <person name="Ament-Velasquez S.L."/>
            <person name="Kruys A."/>
            <person name="Hutchinson M.I."/>
            <person name="Powell A.J."/>
            <person name="Barry K."/>
            <person name="Miller A.N."/>
            <person name="Grigoriev I.V."/>
            <person name="Debuchy R."/>
            <person name="Gladieux P."/>
            <person name="Thoren M.H."/>
            <person name="Johannesson H."/>
        </authorList>
    </citation>
    <scope>NUCLEOTIDE SEQUENCE</scope>
    <source>
        <strain evidence="3">CBS 731.68</strain>
    </source>
</reference>
<organism evidence="3 4">
    <name type="scientific">Parathielavia appendiculata</name>
    <dbReference type="NCBI Taxonomy" id="2587402"/>
    <lineage>
        <taxon>Eukaryota</taxon>
        <taxon>Fungi</taxon>
        <taxon>Dikarya</taxon>
        <taxon>Ascomycota</taxon>
        <taxon>Pezizomycotina</taxon>
        <taxon>Sordariomycetes</taxon>
        <taxon>Sordariomycetidae</taxon>
        <taxon>Sordariales</taxon>
        <taxon>Chaetomiaceae</taxon>
        <taxon>Parathielavia</taxon>
    </lineage>
</organism>
<dbReference type="RefSeq" id="XP_062643092.1">
    <property type="nucleotide sequence ID" value="XM_062786486.1"/>
</dbReference>
<feature type="transmembrane region" description="Helical" evidence="2">
    <location>
        <begin position="62"/>
        <end position="84"/>
    </location>
</feature>
<dbReference type="GeneID" id="87823254"/>
<sequence>MRWLCPSTGFSDGPGSKSTSMNRYIIIFTVLTIFYLPLGFVTAVFSMGLLHEEELTGIKSQYATTMVVVSVVTYAVAIGLVMFVDRRRIKPLLTGLLAHFHLLGRQLRHPFEKEDSTGGPTAETDYGKEGREATFRRWAALWASSGLHRRQRRKRDKGKALEIPELGYSWTPSTEIRLLPPAPALRKAGRSRKSICRQGRTPSAATPNLPERI</sequence>
<feature type="transmembrane region" description="Helical" evidence="2">
    <location>
        <begin position="24"/>
        <end position="50"/>
    </location>
</feature>
<reference evidence="3" key="1">
    <citation type="journal article" date="2023" name="Mol. Phylogenet. Evol.">
        <title>Genome-scale phylogeny and comparative genomics of the fungal order Sordariales.</title>
        <authorList>
            <person name="Hensen N."/>
            <person name="Bonometti L."/>
            <person name="Westerberg I."/>
            <person name="Brannstrom I.O."/>
            <person name="Guillou S."/>
            <person name="Cros-Aarteil S."/>
            <person name="Calhoun S."/>
            <person name="Haridas S."/>
            <person name="Kuo A."/>
            <person name="Mondo S."/>
            <person name="Pangilinan J."/>
            <person name="Riley R."/>
            <person name="LaButti K."/>
            <person name="Andreopoulos B."/>
            <person name="Lipzen A."/>
            <person name="Chen C."/>
            <person name="Yan M."/>
            <person name="Daum C."/>
            <person name="Ng V."/>
            <person name="Clum A."/>
            <person name="Steindorff A."/>
            <person name="Ohm R.A."/>
            <person name="Martin F."/>
            <person name="Silar P."/>
            <person name="Natvig D.O."/>
            <person name="Lalanne C."/>
            <person name="Gautier V."/>
            <person name="Ament-Velasquez S.L."/>
            <person name="Kruys A."/>
            <person name="Hutchinson M.I."/>
            <person name="Powell A.J."/>
            <person name="Barry K."/>
            <person name="Miller A.N."/>
            <person name="Grigoriev I.V."/>
            <person name="Debuchy R."/>
            <person name="Gladieux P."/>
            <person name="Hiltunen Thoren M."/>
            <person name="Johannesson H."/>
        </authorList>
    </citation>
    <scope>NUCLEOTIDE SEQUENCE</scope>
    <source>
        <strain evidence="3">CBS 731.68</strain>
    </source>
</reference>
<accession>A0AAN6Z0C1</accession>
<dbReference type="AlphaFoldDB" id="A0AAN6Z0C1"/>
<dbReference type="Proteomes" id="UP001302602">
    <property type="component" value="Unassembled WGS sequence"/>
</dbReference>
<evidence type="ECO:0000313" key="3">
    <source>
        <dbReference type="EMBL" id="KAK4119319.1"/>
    </source>
</evidence>
<protein>
    <submittedName>
        <fullName evidence="3">Uncharacterized protein</fullName>
    </submittedName>
</protein>
<evidence type="ECO:0000313" key="4">
    <source>
        <dbReference type="Proteomes" id="UP001302602"/>
    </source>
</evidence>
<keyword evidence="2" id="KW-0812">Transmembrane</keyword>
<gene>
    <name evidence="3" type="ORF">N657DRAFT_260848</name>
</gene>
<dbReference type="EMBL" id="MU853250">
    <property type="protein sequence ID" value="KAK4119319.1"/>
    <property type="molecule type" value="Genomic_DNA"/>
</dbReference>
<comment type="caution">
    <text evidence="3">The sequence shown here is derived from an EMBL/GenBank/DDBJ whole genome shotgun (WGS) entry which is preliminary data.</text>
</comment>
<keyword evidence="4" id="KW-1185">Reference proteome</keyword>
<proteinExistence type="predicted"/>